<dbReference type="InterPro" id="IPR002105">
    <property type="entry name" value="Dockerin_1_rpt"/>
</dbReference>
<dbReference type="KEGG" id="snep:Enr13x_29060"/>
<sequence length="1026" mass="110019">MKSRSSFVEPLESRQLLAGDVCLANDPIERISDDVPPPAGDVVQVFRNAPLGGIGFAPSSPPQFLPAPLLPVAGIDAPLILPSGGADLLEEDGGLVAAVRTNLFASVSNDSIELPPATLHLFDRQDDGSLEESASIELPLAPREVLLTDQLVIVVGSSTSRVPSGTVGAETVVWTMARNDLADRNTIRLDGQFSTVARRDDRLFVSAFQPPPFTPQFDTPPSFTHTVTVFDASGSSLARIASGELPNAVLDEMVVGDDILVVEQTGSSETDVERSSSGETTWIAPTQITHHLVRYRIVGDDIERIASLELSTDFNLQTEISADGLTAVVFGQHDVVFPAVVDGPQAGFSVALIDLSEDQPKLFQSVDLATRNRQTIADIGERALVIADGRNALIVVDMDQSIDVDAENRVTRIELPGIPDQTYPGITSVTELSPETFAIVRRSYTHSADPAEQFSQREVELLTLSLDDHSVVAQTVPDHAALAVFTPASSRPTLIGLGPFLAPQEAEQLVIVSIDGSGSFDQQATIDLDHVVEIDADENRLLLRQIDQLIEYRWDSIDAPIVTPLGDPLPAPTAVDDVFRRNSDSRDRYLNVLENDQILGFLGNAQIVELVDAPAGVVIATGGDVLRLTDEALGTEGTFEFRYVVQQGSQRTSAAVTLTLFRFDDDDVGQAVERVVARAAEELGIEASELQIGAVRRFTDLPMPSDLPSDLAAGTENPLGGQFGVIVDVRVGDELYRYAANFESDVVRLSSQPLQRVMELRLQAVDAAGNAVEAIQSGDEFYIQVTAQDLRESGFGVFAVAFDLPLPMNQLELTGELILLGQFDDFGEPITAEGIDEFAALEALIEHPGSDVQGVVRIGVRAIAGGEVTLRLDPAESRGAELLLRGRNDEVSPLEVDFGSLTFAIDGIAPTDTDASGAVTPTDALRIINFLGVYGSMLVNELPTLSSQVEGEDGEQRLRSMRRLDTNADGLISARDALHVINDLARLFSRDEAAVGGGSNAEAESVDAAIASDFLSDDDDDDRLEG</sequence>
<gene>
    <name evidence="1" type="ORF">Enr13x_29060</name>
</gene>
<proteinExistence type="predicted"/>
<dbReference type="AlphaFoldDB" id="A0A518HQB8"/>
<keyword evidence="2" id="KW-1185">Reference proteome</keyword>
<dbReference type="Proteomes" id="UP000319004">
    <property type="component" value="Chromosome"/>
</dbReference>
<dbReference type="Pfam" id="PF00404">
    <property type="entry name" value="Dockerin_1"/>
    <property type="match status" value="1"/>
</dbReference>
<dbReference type="EMBL" id="CP037423">
    <property type="protein sequence ID" value="QDV43054.1"/>
    <property type="molecule type" value="Genomic_DNA"/>
</dbReference>
<dbReference type="GO" id="GO:0000272">
    <property type="term" value="P:polysaccharide catabolic process"/>
    <property type="evidence" value="ECO:0007669"/>
    <property type="project" value="InterPro"/>
</dbReference>
<evidence type="ECO:0008006" key="3">
    <source>
        <dbReference type="Google" id="ProtNLM"/>
    </source>
</evidence>
<evidence type="ECO:0000313" key="2">
    <source>
        <dbReference type="Proteomes" id="UP000319004"/>
    </source>
</evidence>
<protein>
    <recommendedName>
        <fullName evidence="3">Dockerin type I repeat protein</fullName>
    </recommendedName>
</protein>
<reference evidence="1 2" key="1">
    <citation type="submission" date="2019-03" db="EMBL/GenBank/DDBJ databases">
        <title>Deep-cultivation of Planctomycetes and their phenomic and genomic characterization uncovers novel biology.</title>
        <authorList>
            <person name="Wiegand S."/>
            <person name="Jogler M."/>
            <person name="Boedeker C."/>
            <person name="Pinto D."/>
            <person name="Vollmers J."/>
            <person name="Rivas-Marin E."/>
            <person name="Kohn T."/>
            <person name="Peeters S.H."/>
            <person name="Heuer A."/>
            <person name="Rast P."/>
            <person name="Oberbeckmann S."/>
            <person name="Bunk B."/>
            <person name="Jeske O."/>
            <person name="Meyerdierks A."/>
            <person name="Storesund J.E."/>
            <person name="Kallscheuer N."/>
            <person name="Luecker S."/>
            <person name="Lage O.M."/>
            <person name="Pohl T."/>
            <person name="Merkel B.J."/>
            <person name="Hornburger P."/>
            <person name="Mueller R.-W."/>
            <person name="Bruemmer F."/>
            <person name="Labrenz M."/>
            <person name="Spormann A.M."/>
            <person name="Op den Camp H."/>
            <person name="Overmann J."/>
            <person name="Amann R."/>
            <person name="Jetten M.S.M."/>
            <person name="Mascher T."/>
            <person name="Medema M.H."/>
            <person name="Devos D.P."/>
            <person name="Kaster A.-K."/>
            <person name="Ovreas L."/>
            <person name="Rohde M."/>
            <person name="Galperin M.Y."/>
            <person name="Jogler C."/>
        </authorList>
    </citation>
    <scope>NUCLEOTIDE SEQUENCE [LARGE SCALE GENOMIC DNA]</scope>
    <source>
        <strain evidence="1 2">Enr13</strain>
    </source>
</reference>
<organism evidence="1 2">
    <name type="scientific">Stieleria neptunia</name>
    <dbReference type="NCBI Taxonomy" id="2527979"/>
    <lineage>
        <taxon>Bacteria</taxon>
        <taxon>Pseudomonadati</taxon>
        <taxon>Planctomycetota</taxon>
        <taxon>Planctomycetia</taxon>
        <taxon>Pirellulales</taxon>
        <taxon>Pirellulaceae</taxon>
        <taxon>Stieleria</taxon>
    </lineage>
</organism>
<accession>A0A518HQB8</accession>
<name>A0A518HQB8_9BACT</name>
<evidence type="ECO:0000313" key="1">
    <source>
        <dbReference type="EMBL" id="QDV43054.1"/>
    </source>
</evidence>
<dbReference type="OrthoDB" id="257811at2"/>
<dbReference type="RefSeq" id="WP_145386872.1">
    <property type="nucleotide sequence ID" value="NZ_CP037423.1"/>
</dbReference>
<dbReference type="GO" id="GO:0004553">
    <property type="term" value="F:hydrolase activity, hydrolyzing O-glycosyl compounds"/>
    <property type="evidence" value="ECO:0007669"/>
    <property type="project" value="InterPro"/>
</dbReference>